<organism evidence="7 8">
    <name type="scientific">Caenispirillum salinarum AK4</name>
    <dbReference type="NCBI Taxonomy" id="1238182"/>
    <lineage>
        <taxon>Bacteria</taxon>
        <taxon>Pseudomonadati</taxon>
        <taxon>Pseudomonadota</taxon>
        <taxon>Alphaproteobacteria</taxon>
        <taxon>Rhodospirillales</taxon>
        <taxon>Novispirillaceae</taxon>
        <taxon>Caenispirillum</taxon>
    </lineage>
</organism>
<evidence type="ECO:0000313" key="8">
    <source>
        <dbReference type="Proteomes" id="UP000009881"/>
    </source>
</evidence>
<dbReference type="OrthoDB" id="9811314at2"/>
<sequence>MSIAVTTLPNGLRVCTDRVDTVETVSLGAWVDVGTRHEPAEINGISHLLEHMAFKGTETRSAIRIAEEIEAVGGMLNAYTSREHTAYYAKVLKDDTELATDIIADILQNSTFDAEELAREQAVVVQEINQAEDTPDDIIFDHWQAAAYPGQALGRPVLGTEEIVRSMTRDTLFDFMRDRYTAPHTVLTASGNIEHDAFVEMVERRFGALPAHSGRTEEDATYVGGEFREDRDLEQVHVVLGFDGVKYDDPDVYAIQVLSQLMGGGMSSRLFQEIREKRGLVYAIYSFAWSFRDSGLFGIYAGTGEDEVAELVPVMADELLKAGRAITADELARARAQIKAGLLMGMESTTNRCEQLARQMLAYGRPISMEEMVEKVEAVTVDDMTRLARRLVETPMTLASLGPLDRMETLDKVRGRLAA</sequence>
<dbReference type="RefSeq" id="WP_009539066.1">
    <property type="nucleotide sequence ID" value="NZ_ANHY01000003.1"/>
</dbReference>
<dbReference type="InterPro" id="IPR011765">
    <property type="entry name" value="Pept_M16_N"/>
</dbReference>
<proteinExistence type="inferred from homology"/>
<dbReference type="InterPro" id="IPR011249">
    <property type="entry name" value="Metalloenz_LuxS/M16"/>
</dbReference>
<dbReference type="SUPFAM" id="SSF63411">
    <property type="entry name" value="LuxS/MPP-like metallohydrolase"/>
    <property type="match status" value="2"/>
</dbReference>
<dbReference type="Pfam" id="PF00675">
    <property type="entry name" value="Peptidase_M16"/>
    <property type="match status" value="1"/>
</dbReference>
<keyword evidence="8" id="KW-1185">Reference proteome</keyword>
<keyword evidence="3" id="KW-0482">Metalloprotease</keyword>
<keyword evidence="3" id="KW-0645">Protease</keyword>
<dbReference type="PROSITE" id="PS00143">
    <property type="entry name" value="INSULINASE"/>
    <property type="match status" value="1"/>
</dbReference>
<evidence type="ECO:0000259" key="5">
    <source>
        <dbReference type="Pfam" id="PF00675"/>
    </source>
</evidence>
<dbReference type="STRING" id="1238182.C882_2657"/>
<dbReference type="GO" id="GO:0046872">
    <property type="term" value="F:metal ion binding"/>
    <property type="evidence" value="ECO:0007669"/>
    <property type="project" value="InterPro"/>
</dbReference>
<name>K9HQM7_9PROT</name>
<dbReference type="Gene3D" id="3.30.830.10">
    <property type="entry name" value="Metalloenzyme, LuxS/M16 peptidase-like"/>
    <property type="match status" value="2"/>
</dbReference>
<evidence type="ECO:0000256" key="4">
    <source>
        <dbReference type="RuleBase" id="RU004447"/>
    </source>
</evidence>
<dbReference type="InterPro" id="IPR001431">
    <property type="entry name" value="Pept_M16_Zn_BS"/>
</dbReference>
<dbReference type="FunFam" id="3.30.830.10:FF:000008">
    <property type="entry name" value="Mitochondrial-processing peptidase subunit beta"/>
    <property type="match status" value="1"/>
</dbReference>
<dbReference type="PATRIC" id="fig|1238182.3.peg.617"/>
<comment type="cofactor">
    <cofactor evidence="1">
        <name>Zn(2+)</name>
        <dbReference type="ChEBI" id="CHEBI:29105"/>
    </cofactor>
</comment>
<evidence type="ECO:0000259" key="6">
    <source>
        <dbReference type="Pfam" id="PF05193"/>
    </source>
</evidence>
<evidence type="ECO:0000256" key="1">
    <source>
        <dbReference type="ARBA" id="ARBA00001947"/>
    </source>
</evidence>
<dbReference type="PANTHER" id="PTHR11851">
    <property type="entry name" value="METALLOPROTEASE"/>
    <property type="match status" value="1"/>
</dbReference>
<evidence type="ECO:0000256" key="2">
    <source>
        <dbReference type="ARBA" id="ARBA00007261"/>
    </source>
</evidence>
<comment type="similarity">
    <text evidence="2 4">Belongs to the peptidase M16 family.</text>
</comment>
<evidence type="ECO:0000256" key="3">
    <source>
        <dbReference type="ARBA" id="ARBA00023049"/>
    </source>
</evidence>
<dbReference type="Pfam" id="PF05193">
    <property type="entry name" value="Peptidase_M16_C"/>
    <property type="match status" value="1"/>
</dbReference>
<feature type="domain" description="Peptidase M16 C-terminal" evidence="6">
    <location>
        <begin position="166"/>
        <end position="337"/>
    </location>
</feature>
<dbReference type="InterPro" id="IPR050361">
    <property type="entry name" value="MPP/UQCRC_Complex"/>
</dbReference>
<accession>K9HQM7</accession>
<evidence type="ECO:0008006" key="9">
    <source>
        <dbReference type="Google" id="ProtNLM"/>
    </source>
</evidence>
<keyword evidence="3" id="KW-0378">Hydrolase</keyword>
<dbReference type="GO" id="GO:0006508">
    <property type="term" value="P:proteolysis"/>
    <property type="evidence" value="ECO:0007669"/>
    <property type="project" value="InterPro"/>
</dbReference>
<protein>
    <recommendedName>
        <fullName evidence="9">Mitochondrial processing peptidase-like protein</fullName>
    </recommendedName>
</protein>
<comment type="caution">
    <text evidence="7">The sequence shown here is derived from an EMBL/GenBank/DDBJ whole genome shotgun (WGS) entry which is preliminary data.</text>
</comment>
<dbReference type="EMBL" id="ANHY01000003">
    <property type="protein sequence ID" value="EKV32578.1"/>
    <property type="molecule type" value="Genomic_DNA"/>
</dbReference>
<dbReference type="PANTHER" id="PTHR11851:SF49">
    <property type="entry name" value="MITOCHONDRIAL-PROCESSING PEPTIDASE SUBUNIT ALPHA"/>
    <property type="match status" value="1"/>
</dbReference>
<dbReference type="eggNOG" id="COG0612">
    <property type="taxonomic scope" value="Bacteria"/>
</dbReference>
<dbReference type="GO" id="GO:0004222">
    <property type="term" value="F:metalloendopeptidase activity"/>
    <property type="evidence" value="ECO:0007669"/>
    <property type="project" value="InterPro"/>
</dbReference>
<dbReference type="AlphaFoldDB" id="K9HQM7"/>
<evidence type="ECO:0000313" key="7">
    <source>
        <dbReference type="EMBL" id="EKV32578.1"/>
    </source>
</evidence>
<dbReference type="InterPro" id="IPR007863">
    <property type="entry name" value="Peptidase_M16_C"/>
</dbReference>
<reference evidence="7 8" key="1">
    <citation type="journal article" date="2013" name="Genome Announc.">
        <title>Draft Genome Sequence of an Alphaproteobacterium, Caenispirillum salinarum AK4(T), Isolated from a Solar Saltern.</title>
        <authorList>
            <person name="Khatri I."/>
            <person name="Singh A."/>
            <person name="Korpole S."/>
            <person name="Pinnaka A.K."/>
            <person name="Subramanian S."/>
        </authorList>
    </citation>
    <scope>NUCLEOTIDE SEQUENCE [LARGE SCALE GENOMIC DNA]</scope>
    <source>
        <strain evidence="7 8">AK4</strain>
    </source>
</reference>
<feature type="domain" description="Peptidase M16 N-terminal" evidence="5">
    <location>
        <begin position="14"/>
        <end position="160"/>
    </location>
</feature>
<dbReference type="Proteomes" id="UP000009881">
    <property type="component" value="Unassembled WGS sequence"/>
</dbReference>
<gene>
    <name evidence="7" type="ORF">C882_2657</name>
</gene>